<evidence type="ECO:0000313" key="5">
    <source>
        <dbReference type="Proteomes" id="UP000197781"/>
    </source>
</evidence>
<dbReference type="Gene3D" id="3.40.109.10">
    <property type="entry name" value="NADH Oxidase"/>
    <property type="match status" value="1"/>
</dbReference>
<keyword evidence="2" id="KW-0560">Oxidoreductase</keyword>
<proteinExistence type="inferred from homology"/>
<evidence type="ECO:0000256" key="1">
    <source>
        <dbReference type="ARBA" id="ARBA00007118"/>
    </source>
</evidence>
<reference evidence="4 5" key="1">
    <citation type="submission" date="2016-11" db="EMBL/GenBank/DDBJ databases">
        <authorList>
            <person name="Jaros S."/>
            <person name="Januszkiewicz K."/>
            <person name="Wedrychowicz H."/>
        </authorList>
    </citation>
    <scope>NUCLEOTIDE SEQUENCE [LARGE SCALE GENOMIC DNA]</scope>
    <source>
        <strain evidence="4 5">NF2</strain>
    </source>
</reference>
<evidence type="ECO:0000256" key="2">
    <source>
        <dbReference type="ARBA" id="ARBA00023002"/>
    </source>
</evidence>
<evidence type="ECO:0000259" key="3">
    <source>
        <dbReference type="Pfam" id="PF00881"/>
    </source>
</evidence>
<dbReference type="PANTHER" id="PTHR43673:SF12">
    <property type="entry name" value="PROTEIN DRGA"/>
    <property type="match status" value="1"/>
</dbReference>
<dbReference type="GO" id="GO:0016491">
    <property type="term" value="F:oxidoreductase activity"/>
    <property type="evidence" value="ECO:0007669"/>
    <property type="project" value="UniProtKB-KW"/>
</dbReference>
<dbReference type="EMBL" id="CP018145">
    <property type="protein sequence ID" value="ASJ56881.1"/>
    <property type="molecule type" value="Genomic_DNA"/>
</dbReference>
<dbReference type="CDD" id="cd02137">
    <property type="entry name" value="MhqN-like"/>
    <property type="match status" value="1"/>
</dbReference>
<dbReference type="AlphaFoldDB" id="A0A220MP86"/>
<dbReference type="Proteomes" id="UP000197781">
    <property type="component" value="Chromosome"/>
</dbReference>
<accession>A0A220MP86</accession>
<dbReference type="InterPro" id="IPR029479">
    <property type="entry name" value="Nitroreductase"/>
</dbReference>
<feature type="domain" description="Nitroreductase" evidence="3">
    <location>
        <begin position="8"/>
        <end position="184"/>
    </location>
</feature>
<dbReference type="KEGG" id="bfm:BP422_27180"/>
<dbReference type="RefSeq" id="WP_088910360.1">
    <property type="nucleotide sequence ID" value="NZ_CP018145.1"/>
</dbReference>
<name>A0A220MP86_9BACL</name>
<dbReference type="Pfam" id="PF00881">
    <property type="entry name" value="Nitroreductase"/>
    <property type="match status" value="1"/>
</dbReference>
<gene>
    <name evidence="4" type="ORF">BP422_27180</name>
</gene>
<sequence length="213" mass="23961">MSEFTTLVKNRRSANKFLTDVTITPAEIDEIMSLVKFAPSAFNLQHAHYVVVTDPEAKERVYEAAYRQYKVKTASAVVLVFGDKEAYQSVERINEGLLHLGIMDQREYEHNNAQVKAMYESGGEQFKRDEAIRNANLSAMLFMLAAKDKGWDTCPMIGFDPAAVQEIAKVPDSFVPALMITIGKEDTSSQRVRGYRKPVGEFVSYNTFQASKS</sequence>
<dbReference type="InterPro" id="IPR000415">
    <property type="entry name" value="Nitroreductase-like"/>
</dbReference>
<evidence type="ECO:0000313" key="4">
    <source>
        <dbReference type="EMBL" id="ASJ56881.1"/>
    </source>
</evidence>
<comment type="similarity">
    <text evidence="1">Belongs to the nitroreductase family.</text>
</comment>
<dbReference type="PANTHER" id="PTHR43673">
    <property type="entry name" value="NAD(P)H NITROREDUCTASE YDGI-RELATED"/>
    <property type="match status" value="1"/>
</dbReference>
<protein>
    <submittedName>
        <fullName evidence="4">Nitroreductase family protein</fullName>
    </submittedName>
</protein>
<organism evidence="4 5">
    <name type="scientific">Brevibacillus formosus</name>
    <dbReference type="NCBI Taxonomy" id="54913"/>
    <lineage>
        <taxon>Bacteria</taxon>
        <taxon>Bacillati</taxon>
        <taxon>Bacillota</taxon>
        <taxon>Bacilli</taxon>
        <taxon>Bacillales</taxon>
        <taxon>Paenibacillaceae</taxon>
        <taxon>Brevibacillus</taxon>
    </lineage>
</organism>
<dbReference type="SUPFAM" id="SSF55469">
    <property type="entry name" value="FMN-dependent nitroreductase-like"/>
    <property type="match status" value="1"/>
</dbReference>